<proteinExistence type="inferred from homology"/>
<dbReference type="GO" id="GO:0003723">
    <property type="term" value="F:RNA binding"/>
    <property type="evidence" value="ECO:0007669"/>
    <property type="project" value="InterPro"/>
</dbReference>
<dbReference type="InterPro" id="IPR020103">
    <property type="entry name" value="PsdUridine_synth_cat_dom_sf"/>
</dbReference>
<dbReference type="SUPFAM" id="SSF55120">
    <property type="entry name" value="Pseudouridine synthase"/>
    <property type="match status" value="1"/>
</dbReference>
<dbReference type="InterPro" id="IPR041707">
    <property type="entry name" value="Pus3-like"/>
</dbReference>
<dbReference type="Pfam" id="PF01416">
    <property type="entry name" value="PseudoU_synth_1"/>
    <property type="match status" value="1"/>
</dbReference>
<comment type="similarity">
    <text evidence="1">Belongs to the tRNA pseudouridine synthase TruA family.</text>
</comment>
<dbReference type="InterPro" id="IPR020097">
    <property type="entry name" value="PsdUridine_synth_TruA_a/b_dom"/>
</dbReference>
<dbReference type="FunFam" id="3.30.70.580:FF:000007">
    <property type="entry name" value="tRNA pseudouridine synthase"/>
    <property type="match status" value="1"/>
</dbReference>
<keyword evidence="2" id="KW-0819">tRNA processing</keyword>
<keyword evidence="7" id="KW-1185">Reference proteome</keyword>
<dbReference type="HAMAP" id="MF_00171">
    <property type="entry name" value="TruA"/>
    <property type="match status" value="1"/>
</dbReference>
<dbReference type="CDD" id="cd02569">
    <property type="entry name" value="PseudoU_synth_ScPus3"/>
    <property type="match status" value="1"/>
</dbReference>
<evidence type="ECO:0000313" key="6">
    <source>
        <dbReference type="EMBL" id="KAG2180903.1"/>
    </source>
</evidence>
<feature type="region of interest" description="Disordered" evidence="4">
    <location>
        <begin position="51"/>
        <end position="81"/>
    </location>
</feature>
<dbReference type="PANTHER" id="PTHR11142:SF5">
    <property type="entry name" value="TRNA PSEUDOURIDINE(38_39) SYNTHASE"/>
    <property type="match status" value="1"/>
</dbReference>
<dbReference type="GO" id="GO:1990481">
    <property type="term" value="P:mRNA pseudouridine synthesis"/>
    <property type="evidence" value="ECO:0007669"/>
    <property type="project" value="TreeGrafter"/>
</dbReference>
<protein>
    <recommendedName>
        <fullName evidence="5">Pseudouridine synthase I TruA alpha/beta domain-containing protein</fullName>
    </recommendedName>
</protein>
<dbReference type="NCBIfam" id="TIGR00071">
    <property type="entry name" value="hisT_truA"/>
    <property type="match status" value="1"/>
</dbReference>
<evidence type="ECO:0000256" key="4">
    <source>
        <dbReference type="SAM" id="MobiDB-lite"/>
    </source>
</evidence>
<evidence type="ECO:0000259" key="5">
    <source>
        <dbReference type="Pfam" id="PF01416"/>
    </source>
</evidence>
<dbReference type="InterPro" id="IPR020094">
    <property type="entry name" value="TruA/RsuA/RluB/E/F_N"/>
</dbReference>
<organism evidence="6 7">
    <name type="scientific">Mortierella isabellina</name>
    <name type="common">Filamentous fungus</name>
    <name type="synonym">Umbelopsis isabellina</name>
    <dbReference type="NCBI Taxonomy" id="91625"/>
    <lineage>
        <taxon>Eukaryota</taxon>
        <taxon>Fungi</taxon>
        <taxon>Fungi incertae sedis</taxon>
        <taxon>Mucoromycota</taxon>
        <taxon>Mucoromycotina</taxon>
        <taxon>Umbelopsidomycetes</taxon>
        <taxon>Umbelopsidales</taxon>
        <taxon>Umbelopsidaceae</taxon>
        <taxon>Umbelopsis</taxon>
    </lineage>
</organism>
<name>A0A8H7PVB8_MORIS</name>
<feature type="compositionally biased region" description="Polar residues" evidence="4">
    <location>
        <begin position="51"/>
        <end position="61"/>
    </location>
</feature>
<dbReference type="Gene3D" id="3.30.70.660">
    <property type="entry name" value="Pseudouridine synthase I, catalytic domain, C-terminal subdomain"/>
    <property type="match status" value="1"/>
</dbReference>
<dbReference type="AlphaFoldDB" id="A0A8H7PVB8"/>
<reference evidence="6" key="1">
    <citation type="submission" date="2020-12" db="EMBL/GenBank/DDBJ databases">
        <title>Metabolic potential, ecology and presence of endohyphal bacteria is reflected in genomic diversity of Mucoromycotina.</title>
        <authorList>
            <person name="Muszewska A."/>
            <person name="Okrasinska A."/>
            <person name="Steczkiewicz K."/>
            <person name="Drgas O."/>
            <person name="Orlowska M."/>
            <person name="Perlinska-Lenart U."/>
            <person name="Aleksandrzak-Piekarczyk T."/>
            <person name="Szatraj K."/>
            <person name="Zielenkiewicz U."/>
            <person name="Pilsyk S."/>
            <person name="Malc E."/>
            <person name="Mieczkowski P."/>
            <person name="Kruszewska J.S."/>
            <person name="Biernat P."/>
            <person name="Pawlowska J."/>
        </authorList>
    </citation>
    <scope>NUCLEOTIDE SEQUENCE</scope>
    <source>
        <strain evidence="6">WA0000067209</strain>
    </source>
</reference>
<dbReference type="PANTHER" id="PTHR11142">
    <property type="entry name" value="PSEUDOURIDYLATE SYNTHASE"/>
    <property type="match status" value="1"/>
</dbReference>
<dbReference type="InterPro" id="IPR001406">
    <property type="entry name" value="PsdUridine_synth_TruA"/>
</dbReference>
<dbReference type="EMBL" id="JAEPQZ010000005">
    <property type="protein sequence ID" value="KAG2180903.1"/>
    <property type="molecule type" value="Genomic_DNA"/>
</dbReference>
<dbReference type="Gene3D" id="3.30.70.580">
    <property type="entry name" value="Pseudouridine synthase I, catalytic domain, N-terminal subdomain"/>
    <property type="match status" value="1"/>
</dbReference>
<evidence type="ECO:0000313" key="7">
    <source>
        <dbReference type="Proteomes" id="UP000654370"/>
    </source>
</evidence>
<accession>A0A8H7PVB8</accession>
<dbReference type="Proteomes" id="UP000654370">
    <property type="component" value="Unassembled WGS sequence"/>
</dbReference>
<dbReference type="GO" id="GO:0005634">
    <property type="term" value="C:nucleus"/>
    <property type="evidence" value="ECO:0007669"/>
    <property type="project" value="TreeGrafter"/>
</dbReference>
<dbReference type="GO" id="GO:0031119">
    <property type="term" value="P:tRNA pseudouridine synthesis"/>
    <property type="evidence" value="ECO:0007669"/>
    <property type="project" value="TreeGrafter"/>
</dbReference>
<keyword evidence="3" id="KW-0413">Isomerase</keyword>
<comment type="caution">
    <text evidence="6">The sequence shown here is derived from an EMBL/GenBank/DDBJ whole genome shotgun (WGS) entry which is preliminary data.</text>
</comment>
<evidence type="ECO:0000256" key="1">
    <source>
        <dbReference type="ARBA" id="ARBA00009375"/>
    </source>
</evidence>
<dbReference type="OrthoDB" id="25767at2759"/>
<feature type="domain" description="Pseudouridine synthase I TruA alpha/beta" evidence="5">
    <location>
        <begin position="228"/>
        <end position="341"/>
    </location>
</feature>
<gene>
    <name evidence="6" type="ORF">INT43_008483</name>
</gene>
<evidence type="ECO:0000256" key="3">
    <source>
        <dbReference type="ARBA" id="ARBA00023235"/>
    </source>
</evidence>
<dbReference type="GO" id="GO:0005737">
    <property type="term" value="C:cytoplasm"/>
    <property type="evidence" value="ECO:0007669"/>
    <property type="project" value="TreeGrafter"/>
</dbReference>
<dbReference type="InterPro" id="IPR020095">
    <property type="entry name" value="PsdUridine_synth_TruA_C"/>
</dbReference>
<evidence type="ECO:0000256" key="2">
    <source>
        <dbReference type="ARBA" id="ARBA00022694"/>
    </source>
</evidence>
<sequence length="456" mass="52499">MQLLTRRIRLQQLGIDLKYRRSIMSEKYKDWSREELVKRLVALEQGKNGQSTNVTKSLQVNENDDASASRKQNKKPRPFDMSKYSQRSVAFKVAYFGWPYSGFAAQGNEKDVPTVEGAIFKALLTAKLIENPDSCNYSRCGRTDKGVSGLGQVIGLNVRSNKPKDQDTEDFQEIAYIDTMNRILPRDIRIVAWSPAPNDFNARFDCTSRTYKYFFSKGKLDLDRMRKAASYLIGSHDFRNFCKLDPAKNIQNYERTVLSVEIRPVADLTQKESLQMYELELKGTAFLWHQVRCMMSILFLAGQGLEKPEVVRDLLDVSKIPSRPEYIMASDLPLVLYDCEFQGLDWKYANDGHIVPGYASPFKLWRHLHEQWYEYMTKAMMFQTLLKDVEAIPFADSSVSNLKSTGEADPRFPAADIVLGGGREHKMANYVKILDMQRCDSDEVKKEKYRAKKQKL</sequence>
<dbReference type="GO" id="GO:0009982">
    <property type="term" value="F:pseudouridine synthase activity"/>
    <property type="evidence" value="ECO:0007669"/>
    <property type="project" value="InterPro"/>
</dbReference>